<protein>
    <submittedName>
        <fullName evidence="2">Right handed beta helix region</fullName>
    </submittedName>
</protein>
<evidence type="ECO:0000256" key="1">
    <source>
        <dbReference type="SAM" id="SignalP"/>
    </source>
</evidence>
<name>A0A239HGZ6_9BACT</name>
<keyword evidence="3" id="KW-1185">Reference proteome</keyword>
<evidence type="ECO:0000313" key="2">
    <source>
        <dbReference type="EMBL" id="SNS80637.1"/>
    </source>
</evidence>
<dbReference type="SUPFAM" id="SSF51126">
    <property type="entry name" value="Pectin lyase-like"/>
    <property type="match status" value="1"/>
</dbReference>
<dbReference type="AlphaFoldDB" id="A0A239HGZ6"/>
<dbReference type="Gene3D" id="2.160.20.10">
    <property type="entry name" value="Single-stranded right-handed beta-helix, Pectin lyase-like"/>
    <property type="match status" value="1"/>
</dbReference>
<feature type="signal peptide" evidence="1">
    <location>
        <begin position="1"/>
        <end position="22"/>
    </location>
</feature>
<evidence type="ECO:0000313" key="3">
    <source>
        <dbReference type="Proteomes" id="UP000198432"/>
    </source>
</evidence>
<dbReference type="Proteomes" id="UP000198432">
    <property type="component" value="Unassembled WGS sequence"/>
</dbReference>
<dbReference type="PROSITE" id="PS51257">
    <property type="entry name" value="PROKAR_LIPOPROTEIN"/>
    <property type="match status" value="1"/>
</dbReference>
<dbReference type="OrthoDB" id="9795222at2"/>
<dbReference type="InterPro" id="IPR012334">
    <property type="entry name" value="Pectin_lyas_fold"/>
</dbReference>
<dbReference type="EMBL" id="FZOQ01000013">
    <property type="protein sequence ID" value="SNS80637.1"/>
    <property type="molecule type" value="Genomic_DNA"/>
</dbReference>
<gene>
    <name evidence="2" type="ORF">SAMN06296052_113152</name>
</gene>
<accession>A0A239HGZ6</accession>
<reference evidence="3" key="1">
    <citation type="submission" date="2017-06" db="EMBL/GenBank/DDBJ databases">
        <authorList>
            <person name="Varghese N."/>
            <person name="Submissions S."/>
        </authorList>
    </citation>
    <scope>NUCLEOTIDE SEQUENCE [LARGE SCALE GENOMIC DNA]</scope>
    <source>
        <strain evidence="3">NKM1</strain>
    </source>
</reference>
<feature type="chain" id="PRO_5012308731" evidence="1">
    <location>
        <begin position="23"/>
        <end position="429"/>
    </location>
</feature>
<dbReference type="InterPro" id="IPR011050">
    <property type="entry name" value="Pectin_lyase_fold/virulence"/>
</dbReference>
<dbReference type="InterPro" id="IPR006626">
    <property type="entry name" value="PbH1"/>
</dbReference>
<proteinExistence type="predicted"/>
<sequence length="429" mass="47491">MKSKLFTPILAIICLIGFTSCAEEIATPNVDTTNVQELWDVYQITLSEDSTVDQTASIQKQLDAIPDGTPTKPNIIRFPDGRFWTEGDLENNSQGRNGIINLTNRHNLIIEGGTFYTKAPATAYGGNVDKGDYSRRRHFWLIECTNITLRKIRVEGSNTIDGRVIGTTPTLTPSFWQGGEDNGALHGSPAYRSYWELEHAFDIRGCKNITLEDCFVFGVWGDGVYVGGTTSPSENIVLRNLHLRFTGRQGIGVANSVDGLLIDKVWVDKGRRASIDLEPHNHQGFVRNVKIQNCRLEAVMVAIAAAGRGDVSNIYIHNNTYTTTSPFLVCHDSSEKVTRENWTVKNNTRIGAFGSPVASIRFKKTNNIVLEGNTDAIKLTQSRTTVQLIDCKEANILENNFGHGYKIISKASTGLTVKENVPEQVIVEL</sequence>
<keyword evidence="1" id="KW-0732">Signal</keyword>
<organism evidence="2 3">
    <name type="scientific">Pontibacter ummariensis</name>
    <dbReference type="NCBI Taxonomy" id="1610492"/>
    <lineage>
        <taxon>Bacteria</taxon>
        <taxon>Pseudomonadati</taxon>
        <taxon>Bacteroidota</taxon>
        <taxon>Cytophagia</taxon>
        <taxon>Cytophagales</taxon>
        <taxon>Hymenobacteraceae</taxon>
        <taxon>Pontibacter</taxon>
    </lineage>
</organism>
<dbReference type="SMART" id="SM00710">
    <property type="entry name" value="PbH1"/>
    <property type="match status" value="5"/>
</dbReference>
<dbReference type="RefSeq" id="WP_089320031.1">
    <property type="nucleotide sequence ID" value="NZ_FZOQ01000013.1"/>
</dbReference>